<dbReference type="EMBL" id="GGEC01053040">
    <property type="protein sequence ID" value="MBX33524.1"/>
    <property type="molecule type" value="Transcribed_RNA"/>
</dbReference>
<evidence type="ECO:0000256" key="1">
    <source>
        <dbReference type="SAM" id="Coils"/>
    </source>
</evidence>
<dbReference type="InterPro" id="IPR052799">
    <property type="entry name" value="Rho_GAP_Regulators"/>
</dbReference>
<dbReference type="AlphaFoldDB" id="A0A2P2MTG5"/>
<evidence type="ECO:0000256" key="2">
    <source>
        <dbReference type="SAM" id="MobiDB-lite"/>
    </source>
</evidence>
<feature type="region of interest" description="Disordered" evidence="2">
    <location>
        <begin position="32"/>
        <end position="79"/>
    </location>
</feature>
<name>A0A2P2MTG5_RHIMU</name>
<feature type="compositionally biased region" description="Polar residues" evidence="2">
    <location>
        <begin position="35"/>
        <end position="55"/>
    </location>
</feature>
<feature type="compositionally biased region" description="Polar residues" evidence="2">
    <location>
        <begin position="66"/>
        <end position="76"/>
    </location>
</feature>
<accession>A0A2P2MTG5</accession>
<dbReference type="PANTHER" id="PTHR46265:SF2">
    <property type="entry name" value="RHO GTPASE-ACTIVATING PROTEIN 7"/>
    <property type="match status" value="1"/>
</dbReference>
<feature type="coiled-coil region" evidence="1">
    <location>
        <begin position="84"/>
        <end position="129"/>
    </location>
</feature>
<keyword evidence="1" id="KW-0175">Coiled coil</keyword>
<sequence length="153" mass="17031">MNGIKVPNVLSGESYRSMGEILSTMDPIHPLPISGLQSSAEKTGNKTTASNSNGKRSAFWGRSNARKTPSMESVDSSGEEELAIQRLEITKNDLKQRIAKEARGNAILQASLERRKQALHERRLALEQDVPILNLLHFVHYMLGLWILNVRLG</sequence>
<reference evidence="3" key="1">
    <citation type="submission" date="2018-02" db="EMBL/GenBank/DDBJ databases">
        <title>Rhizophora mucronata_Transcriptome.</title>
        <authorList>
            <person name="Meera S.P."/>
            <person name="Sreeshan A."/>
            <person name="Augustine A."/>
        </authorList>
    </citation>
    <scope>NUCLEOTIDE SEQUENCE</scope>
    <source>
        <tissue evidence="3">Leaf</tissue>
    </source>
</reference>
<proteinExistence type="predicted"/>
<dbReference type="PANTHER" id="PTHR46265">
    <property type="entry name" value="RHO GTPASE-ACTIVATING PROTEIN 7"/>
    <property type="match status" value="1"/>
</dbReference>
<organism evidence="3">
    <name type="scientific">Rhizophora mucronata</name>
    <name type="common">Asiatic mangrove</name>
    <dbReference type="NCBI Taxonomy" id="61149"/>
    <lineage>
        <taxon>Eukaryota</taxon>
        <taxon>Viridiplantae</taxon>
        <taxon>Streptophyta</taxon>
        <taxon>Embryophyta</taxon>
        <taxon>Tracheophyta</taxon>
        <taxon>Spermatophyta</taxon>
        <taxon>Magnoliopsida</taxon>
        <taxon>eudicotyledons</taxon>
        <taxon>Gunneridae</taxon>
        <taxon>Pentapetalae</taxon>
        <taxon>rosids</taxon>
        <taxon>fabids</taxon>
        <taxon>Malpighiales</taxon>
        <taxon>Rhizophoraceae</taxon>
        <taxon>Rhizophora</taxon>
    </lineage>
</organism>
<protein>
    <submittedName>
        <fullName evidence="3">Rho GTPase-activating protein 7 isoform X2</fullName>
    </submittedName>
</protein>
<evidence type="ECO:0000313" key="3">
    <source>
        <dbReference type="EMBL" id="MBX33524.1"/>
    </source>
</evidence>